<dbReference type="RefSeq" id="WP_157818485.1">
    <property type="nucleotide sequence ID" value="NZ_JBEPFP010000015.1"/>
</dbReference>
<dbReference type="InterPro" id="IPR005184">
    <property type="entry name" value="DUF306_Meta_HslJ"/>
</dbReference>
<dbReference type="EMBL" id="PHUJ01000003">
    <property type="protein sequence ID" value="PKB32735.1"/>
    <property type="molecule type" value="Genomic_DNA"/>
</dbReference>
<gene>
    <name evidence="3" type="ORF">ATL51_4473</name>
</gene>
<dbReference type="InterPro" id="IPR038670">
    <property type="entry name" value="HslJ-like_sf"/>
</dbReference>
<dbReference type="Proteomes" id="UP000232453">
    <property type="component" value="Unassembled WGS sequence"/>
</dbReference>
<accession>A0AA44UT27</accession>
<proteinExistence type="predicted"/>
<reference evidence="3 4" key="1">
    <citation type="submission" date="2017-11" db="EMBL/GenBank/DDBJ databases">
        <title>Sequencing the genomes of 1000 actinobacteria strains.</title>
        <authorList>
            <person name="Klenk H.-P."/>
        </authorList>
    </citation>
    <scope>NUCLEOTIDE SEQUENCE [LARGE SCALE GENOMIC DNA]</scope>
    <source>
        <strain evidence="3 4">DSM 44104</strain>
    </source>
</reference>
<feature type="signal peptide" evidence="1">
    <location>
        <begin position="1"/>
        <end position="26"/>
    </location>
</feature>
<dbReference type="Gene3D" id="2.40.128.270">
    <property type="match status" value="1"/>
</dbReference>
<evidence type="ECO:0000256" key="1">
    <source>
        <dbReference type="SAM" id="SignalP"/>
    </source>
</evidence>
<keyword evidence="1" id="KW-0732">Signal</keyword>
<dbReference type="AlphaFoldDB" id="A0AA44UT27"/>
<evidence type="ECO:0000259" key="2">
    <source>
        <dbReference type="Pfam" id="PF03724"/>
    </source>
</evidence>
<dbReference type="Pfam" id="PF03724">
    <property type="entry name" value="META"/>
    <property type="match status" value="1"/>
</dbReference>
<name>A0AA44UT27_PSEA5</name>
<feature type="domain" description="DUF306" evidence="2">
    <location>
        <begin position="58"/>
        <end position="133"/>
    </location>
</feature>
<feature type="chain" id="PRO_5041442228" evidence="1">
    <location>
        <begin position="27"/>
        <end position="140"/>
    </location>
</feature>
<dbReference type="PROSITE" id="PS51257">
    <property type="entry name" value="PROKAR_LIPOPROTEIN"/>
    <property type="match status" value="1"/>
</dbReference>
<sequence length="140" mass="13922">MTIRTVALTALAALLLAGCGTGGATAAGAGTTGPHAATAADLTGVRWLPADGTAQGRAFAEFAPDGTWTGSDGCNGQSGEWTLGDGGALRATAGLSTMIGCENVPVARWVSEAVHVETEGDALLLHPATGEPVRLVRAPR</sequence>
<organism evidence="3 4">
    <name type="scientific">Pseudonocardia alni</name>
    <name type="common">Amycolata alni</name>
    <dbReference type="NCBI Taxonomy" id="33907"/>
    <lineage>
        <taxon>Bacteria</taxon>
        <taxon>Bacillati</taxon>
        <taxon>Actinomycetota</taxon>
        <taxon>Actinomycetes</taxon>
        <taxon>Pseudonocardiales</taxon>
        <taxon>Pseudonocardiaceae</taxon>
        <taxon>Pseudonocardia</taxon>
    </lineage>
</organism>
<protein>
    <submittedName>
        <fullName evidence="3">META domain-containing protein</fullName>
    </submittedName>
</protein>
<comment type="caution">
    <text evidence="3">The sequence shown here is derived from an EMBL/GenBank/DDBJ whole genome shotgun (WGS) entry which is preliminary data.</text>
</comment>
<evidence type="ECO:0000313" key="4">
    <source>
        <dbReference type="Proteomes" id="UP000232453"/>
    </source>
</evidence>
<evidence type="ECO:0000313" key="3">
    <source>
        <dbReference type="EMBL" id="PKB32735.1"/>
    </source>
</evidence>